<dbReference type="GO" id="GO:0008237">
    <property type="term" value="F:metallopeptidase activity"/>
    <property type="evidence" value="ECO:0007669"/>
    <property type="project" value="UniProtKB-KW"/>
</dbReference>
<accession>A0A934MIN6</accession>
<comment type="caution">
    <text evidence="9">The sequence shown here is derived from an EMBL/GenBank/DDBJ whole genome shotgun (WGS) entry which is preliminary data.</text>
</comment>
<feature type="compositionally biased region" description="Low complexity" evidence="6">
    <location>
        <begin position="451"/>
        <end position="464"/>
    </location>
</feature>
<dbReference type="AlphaFoldDB" id="A0A934MIN6"/>
<evidence type="ECO:0000259" key="8">
    <source>
        <dbReference type="Pfam" id="PF14464"/>
    </source>
</evidence>
<dbReference type="GO" id="GO:0006508">
    <property type="term" value="P:proteolysis"/>
    <property type="evidence" value="ECO:0007669"/>
    <property type="project" value="UniProtKB-KW"/>
</dbReference>
<keyword evidence="4" id="KW-0862">Zinc</keyword>
<keyword evidence="3" id="KW-0378">Hydrolase</keyword>
<evidence type="ECO:0000256" key="2">
    <source>
        <dbReference type="ARBA" id="ARBA00022723"/>
    </source>
</evidence>
<feature type="domain" description="THIF-type NAD/FAD binding fold" evidence="7">
    <location>
        <begin position="182"/>
        <end position="313"/>
    </location>
</feature>
<protein>
    <submittedName>
        <fullName evidence="9">ThiF family adenylyltransferase</fullName>
    </submittedName>
</protein>
<keyword evidence="9" id="KW-0808">Transferase</keyword>
<gene>
    <name evidence="9" type="ORF">JEQ47_16900</name>
</gene>
<dbReference type="SUPFAM" id="SSF102712">
    <property type="entry name" value="JAB1/MPN domain"/>
    <property type="match status" value="1"/>
</dbReference>
<dbReference type="EMBL" id="JAEKMH010000004">
    <property type="protein sequence ID" value="MBJ3786407.1"/>
    <property type="molecule type" value="Genomic_DNA"/>
</dbReference>
<evidence type="ECO:0000256" key="5">
    <source>
        <dbReference type="ARBA" id="ARBA00023049"/>
    </source>
</evidence>
<dbReference type="Proteomes" id="UP000602124">
    <property type="component" value="Unassembled WGS sequence"/>
</dbReference>
<dbReference type="RefSeq" id="WP_198877597.1">
    <property type="nucleotide sequence ID" value="NZ_JAEKMH010000004.1"/>
</dbReference>
<feature type="region of interest" description="Disordered" evidence="6">
    <location>
        <begin position="444"/>
        <end position="464"/>
    </location>
</feature>
<keyword evidence="9" id="KW-0548">Nucleotidyltransferase</keyword>
<dbReference type="InterPro" id="IPR035985">
    <property type="entry name" value="Ubiquitin-activating_enz"/>
</dbReference>
<dbReference type="GO" id="GO:0008641">
    <property type="term" value="F:ubiquitin-like modifier activating enzyme activity"/>
    <property type="evidence" value="ECO:0007669"/>
    <property type="project" value="InterPro"/>
</dbReference>
<dbReference type="GO" id="GO:0046872">
    <property type="term" value="F:metal ion binding"/>
    <property type="evidence" value="ECO:0007669"/>
    <property type="project" value="UniProtKB-KW"/>
</dbReference>
<keyword evidence="10" id="KW-1185">Reference proteome</keyword>
<proteinExistence type="predicted"/>
<keyword evidence="1" id="KW-0645">Protease</keyword>
<evidence type="ECO:0000259" key="7">
    <source>
        <dbReference type="Pfam" id="PF00899"/>
    </source>
</evidence>
<dbReference type="PANTHER" id="PTHR10953:SF247">
    <property type="entry name" value="SLL6053 PROTEIN"/>
    <property type="match status" value="1"/>
</dbReference>
<evidence type="ECO:0000313" key="10">
    <source>
        <dbReference type="Proteomes" id="UP000602124"/>
    </source>
</evidence>
<feature type="domain" description="JAB" evidence="8">
    <location>
        <begin position="13"/>
        <end position="121"/>
    </location>
</feature>
<dbReference type="Pfam" id="PF14464">
    <property type="entry name" value="Prok-JAB"/>
    <property type="match status" value="1"/>
</dbReference>
<dbReference type="InterPro" id="IPR028090">
    <property type="entry name" value="JAB_dom_prok"/>
</dbReference>
<keyword evidence="2" id="KW-0479">Metal-binding</keyword>
<evidence type="ECO:0000256" key="1">
    <source>
        <dbReference type="ARBA" id="ARBA00022670"/>
    </source>
</evidence>
<reference evidence="9" key="1">
    <citation type="submission" date="2020-12" db="EMBL/GenBank/DDBJ databases">
        <title>Devosia sp. MSA67 isolated from Mo River.</title>
        <authorList>
            <person name="Ma F."/>
            <person name="Zi Z."/>
        </authorList>
    </citation>
    <scope>NUCLEOTIDE SEQUENCE</scope>
    <source>
        <strain evidence="9">MSA67</strain>
    </source>
</reference>
<dbReference type="SUPFAM" id="SSF69572">
    <property type="entry name" value="Activating enzymes of the ubiquitin-like proteins"/>
    <property type="match status" value="1"/>
</dbReference>
<evidence type="ECO:0000313" key="9">
    <source>
        <dbReference type="EMBL" id="MBJ3786407.1"/>
    </source>
</evidence>
<evidence type="ECO:0000256" key="3">
    <source>
        <dbReference type="ARBA" id="ARBA00022801"/>
    </source>
</evidence>
<evidence type="ECO:0000256" key="6">
    <source>
        <dbReference type="SAM" id="MobiDB-lite"/>
    </source>
</evidence>
<dbReference type="GO" id="GO:0004792">
    <property type="term" value="F:thiosulfate-cyanide sulfurtransferase activity"/>
    <property type="evidence" value="ECO:0007669"/>
    <property type="project" value="TreeGrafter"/>
</dbReference>
<dbReference type="InterPro" id="IPR045886">
    <property type="entry name" value="ThiF/MoeB/HesA"/>
</dbReference>
<organism evidence="9 10">
    <name type="scientific">Devosia sediminis</name>
    <dbReference type="NCBI Taxonomy" id="2798801"/>
    <lineage>
        <taxon>Bacteria</taxon>
        <taxon>Pseudomonadati</taxon>
        <taxon>Pseudomonadota</taxon>
        <taxon>Alphaproteobacteria</taxon>
        <taxon>Hyphomicrobiales</taxon>
        <taxon>Devosiaceae</taxon>
        <taxon>Devosia</taxon>
    </lineage>
</organism>
<dbReference type="Pfam" id="PF00899">
    <property type="entry name" value="ThiF"/>
    <property type="match status" value="1"/>
</dbReference>
<name>A0A934MIN6_9HYPH</name>
<evidence type="ECO:0000256" key="4">
    <source>
        <dbReference type="ARBA" id="ARBA00022833"/>
    </source>
</evidence>
<dbReference type="InterPro" id="IPR000594">
    <property type="entry name" value="ThiF_NAD_FAD-bd"/>
</dbReference>
<dbReference type="GO" id="GO:0005737">
    <property type="term" value="C:cytoplasm"/>
    <property type="evidence" value="ECO:0007669"/>
    <property type="project" value="TreeGrafter"/>
</dbReference>
<dbReference type="GO" id="GO:0016779">
    <property type="term" value="F:nucleotidyltransferase activity"/>
    <property type="evidence" value="ECO:0007669"/>
    <property type="project" value="UniProtKB-KW"/>
</dbReference>
<sequence>MSRRDTLVLSGSAHQALKAHLICGDGNEAAAILLCKATAGDKRRLLVREVILVPHDACPLRMPDRVVWPGDFIEQAIDRAERDALLVILIHSHPGGWLQFSEVDDQSDRSTMPALFAAFGQEHGSAIMTPDGAIRARFYRPDMSVRPVDLTTVAGDDINYWWNDAIEDAELAPWPLPFTTGMRKELGRLSIAVIGVSGTGSLVAEQLARMGARVTLVDFDHIERKNLNRIIYATLADAEANRLKVEMFAEAVASYRGPGVAVPIAKTVASRDAVLAVAQCDVIFSCVDTQEARQIADLIAAAFLIPLFDVGVVIPTRKAIDGMAIADVCGRIDYVQPGGATLSDRGVYTPEGLRAEYLRRVDPEAFRQELEAGYIKGLMEQAPSVISLNMRASSAVVMEFIARAFRFRHDSNRGFARTEFSLAAAEEEYRNEDDFEHVPDAALARGDEEPLLGLPALGPGRDQP</sequence>
<dbReference type="Gene3D" id="3.40.50.720">
    <property type="entry name" value="NAD(P)-binding Rossmann-like Domain"/>
    <property type="match status" value="1"/>
</dbReference>
<dbReference type="PANTHER" id="PTHR10953">
    <property type="entry name" value="UBIQUITIN-ACTIVATING ENZYME E1"/>
    <property type="match status" value="1"/>
</dbReference>
<keyword evidence="5" id="KW-0482">Metalloprotease</keyword>